<dbReference type="EMBL" id="VIGI01000008">
    <property type="protein sequence ID" value="KAB8296955.1"/>
    <property type="molecule type" value="Genomic_DNA"/>
</dbReference>
<feature type="compositionally biased region" description="Low complexity" evidence="1">
    <location>
        <begin position="240"/>
        <end position="256"/>
    </location>
</feature>
<dbReference type="Proteomes" id="UP000326757">
    <property type="component" value="Unassembled WGS sequence"/>
</dbReference>
<gene>
    <name evidence="2" type="ORF">EYC80_002362</name>
</gene>
<feature type="region of interest" description="Disordered" evidence="1">
    <location>
        <begin position="1"/>
        <end position="44"/>
    </location>
</feature>
<evidence type="ECO:0000313" key="2">
    <source>
        <dbReference type="EMBL" id="KAB8296955.1"/>
    </source>
</evidence>
<feature type="compositionally biased region" description="Basic residues" evidence="1">
    <location>
        <begin position="303"/>
        <end position="314"/>
    </location>
</feature>
<protein>
    <submittedName>
        <fullName evidence="2">Uncharacterized protein</fullName>
    </submittedName>
</protein>
<feature type="compositionally biased region" description="Low complexity" evidence="1">
    <location>
        <begin position="29"/>
        <end position="42"/>
    </location>
</feature>
<feature type="compositionally biased region" description="Low complexity" evidence="1">
    <location>
        <begin position="87"/>
        <end position="112"/>
    </location>
</feature>
<reference evidence="2 3" key="1">
    <citation type="submission" date="2019-06" db="EMBL/GenBank/DDBJ databases">
        <title>Genome Sequence of the Brown Rot Fungal Pathogen Monilinia laxa.</title>
        <authorList>
            <person name="De Miccolis Angelini R.M."/>
            <person name="Landi L."/>
            <person name="Abate D."/>
            <person name="Pollastro S."/>
            <person name="Romanazzi G."/>
            <person name="Faretra F."/>
        </authorList>
    </citation>
    <scope>NUCLEOTIDE SEQUENCE [LARGE SCALE GENOMIC DNA]</scope>
    <source>
        <strain evidence="2 3">Mlax316</strain>
    </source>
</reference>
<keyword evidence="3" id="KW-1185">Reference proteome</keyword>
<feature type="compositionally biased region" description="Polar residues" evidence="1">
    <location>
        <begin position="209"/>
        <end position="226"/>
    </location>
</feature>
<name>A0A5N6K3L4_MONLA</name>
<accession>A0A5N6K3L4</accession>
<evidence type="ECO:0000256" key="1">
    <source>
        <dbReference type="SAM" id="MobiDB-lite"/>
    </source>
</evidence>
<proteinExistence type="predicted"/>
<evidence type="ECO:0000313" key="3">
    <source>
        <dbReference type="Proteomes" id="UP000326757"/>
    </source>
</evidence>
<feature type="region of interest" description="Disordered" evidence="1">
    <location>
        <begin position="209"/>
        <end position="325"/>
    </location>
</feature>
<comment type="caution">
    <text evidence="2">The sequence shown here is derived from an EMBL/GenBank/DDBJ whole genome shotgun (WGS) entry which is preliminary data.</text>
</comment>
<dbReference type="AlphaFoldDB" id="A0A5N6K3L4"/>
<sequence>MFDVSWTDPTRETVGQRKHRKDQTCTRGSSPSIRSSKSSDSSKSIKHSIFGFFGTNKKISVPVAATSPTSPKSPPLRTEQSSKGSRRMSSYTSTSETSTQEVRETTTTTITRIPVNGFFSTVPPYQESDRSPSDESIFSGYTGRSAGTQSSWSSMADGRNKNRFIQPLSPNSFVTQSTEITVAPSEDFSASEQLATVVHITSGTIPIQIQDSTMRESTLSSPSSTYEFPLPPTNNPETPKVPSSPKIPSSPKVLSSRSDIGARTTEWSITARNRRSDSWRPPETWACPAEETASSVASLKSSGSRRRRKIRGRNRSSSNSDQTHLQMNIRKMEAASNKIILERLKEEWMQVADASVYRELELEKQLWMLTALRAINRVARARDASQAINGAPEFGKMLSLYENHVNLEKQFRCLNPTRLFPLWLADAGLWAEGSCTSSLKFLACVGVVNGEEQVEWQLKSVMGRMLWKEMWGSYVEGDKWWWDDAAIVEECERMGTCWAGSIIEAVKEG</sequence>
<dbReference type="OrthoDB" id="3902588at2759"/>
<feature type="compositionally biased region" description="Polar residues" evidence="1">
    <location>
        <begin position="145"/>
        <end position="154"/>
    </location>
</feature>
<organism evidence="2 3">
    <name type="scientific">Monilinia laxa</name>
    <name type="common">Brown rot fungus</name>
    <name type="synonym">Sclerotinia laxa</name>
    <dbReference type="NCBI Taxonomy" id="61186"/>
    <lineage>
        <taxon>Eukaryota</taxon>
        <taxon>Fungi</taxon>
        <taxon>Dikarya</taxon>
        <taxon>Ascomycota</taxon>
        <taxon>Pezizomycotina</taxon>
        <taxon>Leotiomycetes</taxon>
        <taxon>Helotiales</taxon>
        <taxon>Sclerotiniaceae</taxon>
        <taxon>Monilinia</taxon>
    </lineage>
</organism>
<feature type="region of interest" description="Disordered" evidence="1">
    <location>
        <begin position="63"/>
        <end position="157"/>
    </location>
</feature>